<dbReference type="Proteomes" id="UP000651085">
    <property type="component" value="Unassembled WGS sequence"/>
</dbReference>
<dbReference type="PANTHER" id="PTHR32060">
    <property type="entry name" value="TAIL-SPECIFIC PROTEASE"/>
    <property type="match status" value="1"/>
</dbReference>
<dbReference type="FunFam" id="3.30.750.44:FF:000001">
    <property type="entry name" value="S41 family peptidase"/>
    <property type="match status" value="1"/>
</dbReference>
<dbReference type="RefSeq" id="WP_262434030.1">
    <property type="nucleotide sequence ID" value="NZ_JACRTF010000001.1"/>
</dbReference>
<feature type="domain" description="PDZ" evidence="7">
    <location>
        <begin position="74"/>
        <end position="159"/>
    </location>
</feature>
<dbReference type="Pfam" id="PF22694">
    <property type="entry name" value="CtpB_N-like"/>
    <property type="match status" value="1"/>
</dbReference>
<accession>A0A926F6E7</accession>
<dbReference type="GO" id="GO:0004175">
    <property type="term" value="F:endopeptidase activity"/>
    <property type="evidence" value="ECO:0007669"/>
    <property type="project" value="TreeGrafter"/>
</dbReference>
<dbReference type="Gene3D" id="2.30.42.10">
    <property type="match status" value="1"/>
</dbReference>
<dbReference type="EMBL" id="JACRTF010000001">
    <property type="protein sequence ID" value="MBC8592867.1"/>
    <property type="molecule type" value="Genomic_DNA"/>
</dbReference>
<dbReference type="SMART" id="SM00245">
    <property type="entry name" value="TSPc"/>
    <property type="match status" value="1"/>
</dbReference>
<dbReference type="GO" id="GO:0030288">
    <property type="term" value="C:outer membrane-bounded periplasmic space"/>
    <property type="evidence" value="ECO:0007669"/>
    <property type="project" value="TreeGrafter"/>
</dbReference>
<organism evidence="8 9">
    <name type="scientific">Jilunia laotingensis</name>
    <dbReference type="NCBI Taxonomy" id="2763675"/>
    <lineage>
        <taxon>Bacteria</taxon>
        <taxon>Pseudomonadati</taxon>
        <taxon>Bacteroidota</taxon>
        <taxon>Bacteroidia</taxon>
        <taxon>Bacteroidales</taxon>
        <taxon>Bacteroidaceae</taxon>
        <taxon>Jilunia</taxon>
    </lineage>
</organism>
<dbReference type="Pfam" id="PF03572">
    <property type="entry name" value="Peptidase_S41"/>
    <property type="match status" value="1"/>
</dbReference>
<evidence type="ECO:0000256" key="2">
    <source>
        <dbReference type="ARBA" id="ARBA00022670"/>
    </source>
</evidence>
<keyword evidence="4 5" id="KW-0720">Serine protease</keyword>
<evidence type="ECO:0000256" key="3">
    <source>
        <dbReference type="ARBA" id="ARBA00022801"/>
    </source>
</evidence>
<dbReference type="GO" id="GO:0007165">
    <property type="term" value="P:signal transduction"/>
    <property type="evidence" value="ECO:0007669"/>
    <property type="project" value="TreeGrafter"/>
</dbReference>
<dbReference type="GO" id="GO:0008236">
    <property type="term" value="F:serine-type peptidase activity"/>
    <property type="evidence" value="ECO:0007669"/>
    <property type="project" value="UniProtKB-KW"/>
</dbReference>
<dbReference type="InterPro" id="IPR055210">
    <property type="entry name" value="CtpA/B_N"/>
</dbReference>
<dbReference type="PANTHER" id="PTHR32060:SF30">
    <property type="entry name" value="CARBOXY-TERMINAL PROCESSING PROTEASE CTPA"/>
    <property type="match status" value="1"/>
</dbReference>
<evidence type="ECO:0000256" key="6">
    <source>
        <dbReference type="SAM" id="SignalP"/>
    </source>
</evidence>
<dbReference type="InterPro" id="IPR004447">
    <property type="entry name" value="Peptidase_S41A"/>
</dbReference>
<keyword evidence="2 5" id="KW-0645">Protease</keyword>
<dbReference type="InterPro" id="IPR001478">
    <property type="entry name" value="PDZ"/>
</dbReference>
<evidence type="ECO:0000313" key="8">
    <source>
        <dbReference type="EMBL" id="MBC8592867.1"/>
    </source>
</evidence>
<keyword evidence="6" id="KW-0732">Signal</keyword>
<dbReference type="InterPro" id="IPR036034">
    <property type="entry name" value="PDZ_sf"/>
</dbReference>
<dbReference type="SMART" id="SM00228">
    <property type="entry name" value="PDZ"/>
    <property type="match status" value="1"/>
</dbReference>
<evidence type="ECO:0000313" key="9">
    <source>
        <dbReference type="Proteomes" id="UP000651085"/>
    </source>
</evidence>
<gene>
    <name evidence="8" type="ORF">H8744_06285</name>
</gene>
<dbReference type="FunFam" id="2.30.42.10:FF:000063">
    <property type="entry name" value="Peptidase, S41 family"/>
    <property type="match status" value="1"/>
</dbReference>
<keyword evidence="3 5" id="KW-0378">Hydrolase</keyword>
<dbReference type="GO" id="GO:0006508">
    <property type="term" value="P:proteolysis"/>
    <property type="evidence" value="ECO:0007669"/>
    <property type="project" value="UniProtKB-KW"/>
</dbReference>
<dbReference type="SUPFAM" id="SSF52096">
    <property type="entry name" value="ClpP/crotonase"/>
    <property type="match status" value="1"/>
</dbReference>
<dbReference type="AlphaFoldDB" id="A0A926F6E7"/>
<comment type="caution">
    <text evidence="8">The sequence shown here is derived from an EMBL/GenBank/DDBJ whole genome shotgun (WGS) entry which is preliminary data.</text>
</comment>
<protein>
    <submittedName>
        <fullName evidence="8">S41 family peptidase</fullName>
    </submittedName>
</protein>
<dbReference type="CDD" id="cd06782">
    <property type="entry name" value="cpPDZ_CPP-like"/>
    <property type="match status" value="1"/>
</dbReference>
<dbReference type="InterPro" id="IPR029045">
    <property type="entry name" value="ClpP/crotonase-like_dom_sf"/>
</dbReference>
<evidence type="ECO:0000259" key="7">
    <source>
        <dbReference type="PROSITE" id="PS50106"/>
    </source>
</evidence>
<name>A0A926F6E7_9BACT</name>
<dbReference type="Pfam" id="PF13180">
    <property type="entry name" value="PDZ_2"/>
    <property type="match status" value="1"/>
</dbReference>
<comment type="similarity">
    <text evidence="1 5">Belongs to the peptidase S41A family.</text>
</comment>
<proteinExistence type="inferred from homology"/>
<feature type="signal peptide" evidence="6">
    <location>
        <begin position="1"/>
        <end position="19"/>
    </location>
</feature>
<dbReference type="NCBIfam" id="TIGR00225">
    <property type="entry name" value="prc"/>
    <property type="match status" value="1"/>
</dbReference>
<dbReference type="PROSITE" id="PS50106">
    <property type="entry name" value="PDZ"/>
    <property type="match status" value="1"/>
</dbReference>
<evidence type="ECO:0000256" key="1">
    <source>
        <dbReference type="ARBA" id="ARBA00009179"/>
    </source>
</evidence>
<dbReference type="SUPFAM" id="SSF50156">
    <property type="entry name" value="PDZ domain-like"/>
    <property type="match status" value="1"/>
</dbReference>
<feature type="chain" id="PRO_5039415890" evidence="6">
    <location>
        <begin position="20"/>
        <end position="544"/>
    </location>
</feature>
<dbReference type="CDD" id="cd07560">
    <property type="entry name" value="Peptidase_S41_CPP"/>
    <property type="match status" value="1"/>
</dbReference>
<evidence type="ECO:0000256" key="4">
    <source>
        <dbReference type="ARBA" id="ARBA00022825"/>
    </source>
</evidence>
<reference evidence="8" key="1">
    <citation type="submission" date="2020-08" db="EMBL/GenBank/DDBJ databases">
        <title>Genome public.</title>
        <authorList>
            <person name="Liu C."/>
            <person name="Sun Q."/>
        </authorList>
    </citation>
    <scope>NUCLEOTIDE SEQUENCE</scope>
    <source>
        <strain evidence="8">N12</strain>
    </source>
</reference>
<dbReference type="Gene3D" id="3.30.750.44">
    <property type="match status" value="1"/>
</dbReference>
<evidence type="ECO:0000256" key="5">
    <source>
        <dbReference type="RuleBase" id="RU004404"/>
    </source>
</evidence>
<sequence length="544" mass="61714">MMKKLYILLVCLWAMNTQAQNFGTPAMRKLQMAEFAIANLYVDKVDEDKLVEEAIVKMLAQLDPHSTYSDAEEVKKMNEPLQGNFEGIGVQFQMIEDTLLVVQPVSNGPSEKVGILAGDRIVAVNDSTIAGIKLSTEDIMRRLRGPKDSKVDLTIIRRGVNDPLHFTVSRDKIPILSLDAAYMIKPKIGYIRINRFGATTADEFVKAMKELQSKGMKDLILDLQGNGGGYLNAAIDLANEFLNGKELIVYTEGRTAQRSEFFAKGNGGFRNGKLIVLVDEYSASASEIVTGAIQDWDRGVVVGRRSFGKGLVQRPIDLPDGSMIRLTVARYYTPAGRCIQKPYVSTADTSLSDKNSSDDDNIRKYHQDLMNRFNHGELMSADSIHFPDSLKCQTKKLGRTIYGGGGIMPDYFVPIDTTLYTNYHRNLVAKGVIIKLTMKYIENHRQELTKKYKKFENFVEKFEVDDELLNQMREMADKEKIEFNQEQYDRALPLIKTQLKALIARDIWDMNEYFQIMNKTNKSVERALEILQSDEYDQILKQQN</sequence>
<keyword evidence="9" id="KW-1185">Reference proteome</keyword>
<dbReference type="Gene3D" id="3.90.226.10">
    <property type="entry name" value="2-enoyl-CoA Hydratase, Chain A, domain 1"/>
    <property type="match status" value="1"/>
</dbReference>
<dbReference type="InterPro" id="IPR005151">
    <property type="entry name" value="Tail-specific_protease"/>
</dbReference>